<dbReference type="Gene3D" id="3.40.30.10">
    <property type="entry name" value="Glutaredoxin"/>
    <property type="match status" value="1"/>
</dbReference>
<dbReference type="PROSITE" id="PS50404">
    <property type="entry name" value="GST_NTER"/>
    <property type="match status" value="1"/>
</dbReference>
<keyword evidence="4" id="KW-0808">Transferase</keyword>
<dbReference type="InterPro" id="IPR036282">
    <property type="entry name" value="Glutathione-S-Trfase_C_sf"/>
</dbReference>
<dbReference type="CDD" id="cd03048">
    <property type="entry name" value="GST_N_Ure2p_like"/>
    <property type="match status" value="1"/>
</dbReference>
<dbReference type="SFLD" id="SFLDG01151">
    <property type="entry name" value="Main.2:_Nu-like"/>
    <property type="match status" value="1"/>
</dbReference>
<gene>
    <name evidence="4" type="ORF">PEX2_109060</name>
</gene>
<dbReference type="GO" id="GO:0016740">
    <property type="term" value="F:transferase activity"/>
    <property type="evidence" value="ECO:0007669"/>
    <property type="project" value="UniProtKB-KW"/>
</dbReference>
<name>A0A0A2JA86_PENEN</name>
<dbReference type="InterPro" id="IPR004045">
    <property type="entry name" value="Glutathione_S-Trfase_N"/>
</dbReference>
<dbReference type="PANTHER" id="PTHR44051:SF8">
    <property type="entry name" value="GLUTATHIONE S-TRANSFERASE GSTA"/>
    <property type="match status" value="1"/>
</dbReference>
<comment type="similarity">
    <text evidence="1">Belongs to the GST superfamily.</text>
</comment>
<dbReference type="SUPFAM" id="SSF47616">
    <property type="entry name" value="GST C-terminal domain-like"/>
    <property type="match status" value="1"/>
</dbReference>
<dbReference type="SUPFAM" id="SSF52833">
    <property type="entry name" value="Thioredoxin-like"/>
    <property type="match status" value="1"/>
</dbReference>
<evidence type="ECO:0000259" key="3">
    <source>
        <dbReference type="PROSITE" id="PS50405"/>
    </source>
</evidence>
<keyword evidence="5" id="KW-1185">Reference proteome</keyword>
<dbReference type="Pfam" id="PF13409">
    <property type="entry name" value="GST_N_2"/>
    <property type="match status" value="1"/>
</dbReference>
<dbReference type="AlphaFoldDB" id="A0A0A2JA86"/>
<dbReference type="VEuPathDB" id="FungiDB:PEXP_063220"/>
<dbReference type="InterPro" id="IPR040079">
    <property type="entry name" value="Glutathione_S-Trfase"/>
</dbReference>
<accession>A0A0A2JA86</accession>
<sequence>MASLYTEITPAAVRNAKGLHLITCLTPNGKKVQILLEELKDIYEVEWTTSLIDIDTDEQKKPWFLKLNPNGRIPVLIDNTGQEPFPVMESSAELLYLVETVDKDHHFSFSNGKEQSQMMQWLIFWHASGQPNQGQLNHFGRFVAEKIPYAVDRFKAETLRVYNVLELHLSGSLTSQPREYLAGNGLGKFSIADINAYPWVLVWNRSGISEGEMESYPHVKEWIGRIEARPAVQRGTGDMYDEDVHPELLVSTASE</sequence>
<dbReference type="Pfam" id="PF00043">
    <property type="entry name" value="GST_C"/>
    <property type="match status" value="1"/>
</dbReference>
<dbReference type="SFLD" id="SFLDG00358">
    <property type="entry name" value="Main_(cytGST)"/>
    <property type="match status" value="1"/>
</dbReference>
<evidence type="ECO:0000313" key="4">
    <source>
        <dbReference type="EMBL" id="KGO52254.1"/>
    </source>
</evidence>
<feature type="domain" description="GST N-terminal" evidence="2">
    <location>
        <begin position="16"/>
        <end position="105"/>
    </location>
</feature>
<dbReference type="InterPro" id="IPR036249">
    <property type="entry name" value="Thioredoxin-like_sf"/>
</dbReference>
<organism evidence="4 5">
    <name type="scientific">Penicillium expansum</name>
    <name type="common">Blue mold rot fungus</name>
    <dbReference type="NCBI Taxonomy" id="27334"/>
    <lineage>
        <taxon>Eukaryota</taxon>
        <taxon>Fungi</taxon>
        <taxon>Dikarya</taxon>
        <taxon>Ascomycota</taxon>
        <taxon>Pezizomycotina</taxon>
        <taxon>Eurotiomycetes</taxon>
        <taxon>Eurotiomycetidae</taxon>
        <taxon>Eurotiales</taxon>
        <taxon>Aspergillaceae</taxon>
        <taxon>Penicillium</taxon>
    </lineage>
</organism>
<dbReference type="InterPro" id="IPR004046">
    <property type="entry name" value="GST_C"/>
</dbReference>
<dbReference type="PROSITE" id="PS50405">
    <property type="entry name" value="GST_CTER"/>
    <property type="match status" value="1"/>
</dbReference>
<evidence type="ECO:0000256" key="1">
    <source>
        <dbReference type="ARBA" id="ARBA00007409"/>
    </source>
</evidence>
<dbReference type="Proteomes" id="UP000030143">
    <property type="component" value="Unassembled WGS sequence"/>
</dbReference>
<dbReference type="HOGENOM" id="CLU_011226_14_0_1"/>
<dbReference type="GeneID" id="27683594"/>
<feature type="domain" description="GST C-terminal" evidence="3">
    <location>
        <begin position="111"/>
        <end position="250"/>
    </location>
</feature>
<dbReference type="STRING" id="27334.A0A0A2JA86"/>
<dbReference type="EMBL" id="JQFZ01000269">
    <property type="protein sequence ID" value="KGO52254.1"/>
    <property type="molecule type" value="Genomic_DNA"/>
</dbReference>
<dbReference type="SFLD" id="SFLDS00019">
    <property type="entry name" value="Glutathione_Transferase_(cytos"/>
    <property type="match status" value="1"/>
</dbReference>
<evidence type="ECO:0000313" key="5">
    <source>
        <dbReference type="Proteomes" id="UP000030143"/>
    </source>
</evidence>
<dbReference type="RefSeq" id="XP_016595015.1">
    <property type="nucleotide sequence ID" value="XM_016748173.1"/>
</dbReference>
<comment type="caution">
    <text evidence="4">The sequence shown here is derived from an EMBL/GenBank/DDBJ whole genome shotgun (WGS) entry which is preliminary data.</text>
</comment>
<reference evidence="4 5" key="1">
    <citation type="journal article" date="2015" name="Mol. Plant Microbe Interact.">
        <title>Genome, transcriptome, and functional analyses of Penicillium expansum provide new insights into secondary metabolism and pathogenicity.</title>
        <authorList>
            <person name="Ballester A.R."/>
            <person name="Marcet-Houben M."/>
            <person name="Levin E."/>
            <person name="Sela N."/>
            <person name="Selma-Lazaro C."/>
            <person name="Carmona L."/>
            <person name="Wisniewski M."/>
            <person name="Droby S."/>
            <person name="Gonzalez-Candelas L."/>
            <person name="Gabaldon T."/>
        </authorList>
    </citation>
    <scope>NUCLEOTIDE SEQUENCE [LARGE SCALE GENOMIC DNA]</scope>
    <source>
        <strain evidence="4 5">MD-8</strain>
    </source>
</reference>
<dbReference type="PANTHER" id="PTHR44051">
    <property type="entry name" value="GLUTATHIONE S-TRANSFERASE-RELATED"/>
    <property type="match status" value="1"/>
</dbReference>
<protein>
    <submittedName>
        <fullName evidence="4">Glutathione S-transferase, N-terminal</fullName>
    </submittedName>
</protein>
<dbReference type="InterPro" id="IPR010987">
    <property type="entry name" value="Glutathione-S-Trfase_C-like"/>
</dbReference>
<dbReference type="Gene3D" id="1.20.1050.10">
    <property type="match status" value="1"/>
</dbReference>
<evidence type="ECO:0000259" key="2">
    <source>
        <dbReference type="PROSITE" id="PS50404"/>
    </source>
</evidence>
<proteinExistence type="inferred from homology"/>